<evidence type="ECO:0000313" key="2">
    <source>
        <dbReference type="EMBL" id="URD97240.1"/>
    </source>
</evidence>
<protein>
    <submittedName>
        <fullName evidence="2">Uncharacterized protein</fullName>
    </submittedName>
</protein>
<gene>
    <name evidence="2" type="ORF">MUK42_29081</name>
</gene>
<reference evidence="2" key="1">
    <citation type="submission" date="2022-05" db="EMBL/GenBank/DDBJ databases">
        <title>The Musa troglodytarum L. genome provides insights into the mechanism of non-climacteric behaviour and enrichment of carotenoids.</title>
        <authorList>
            <person name="Wang J."/>
        </authorList>
    </citation>
    <scope>NUCLEOTIDE SEQUENCE</scope>
    <source>
        <tissue evidence="2">Leaf</tissue>
    </source>
</reference>
<dbReference type="EMBL" id="CP097506">
    <property type="protein sequence ID" value="URD97240.1"/>
    <property type="molecule type" value="Genomic_DNA"/>
</dbReference>
<dbReference type="AlphaFoldDB" id="A0A9E7FIG8"/>
<keyword evidence="1" id="KW-0732">Signal</keyword>
<organism evidence="2 3">
    <name type="scientific">Musa troglodytarum</name>
    <name type="common">fe'i banana</name>
    <dbReference type="NCBI Taxonomy" id="320322"/>
    <lineage>
        <taxon>Eukaryota</taxon>
        <taxon>Viridiplantae</taxon>
        <taxon>Streptophyta</taxon>
        <taxon>Embryophyta</taxon>
        <taxon>Tracheophyta</taxon>
        <taxon>Spermatophyta</taxon>
        <taxon>Magnoliopsida</taxon>
        <taxon>Liliopsida</taxon>
        <taxon>Zingiberales</taxon>
        <taxon>Musaceae</taxon>
        <taxon>Musa</taxon>
    </lineage>
</organism>
<keyword evidence="3" id="KW-1185">Reference proteome</keyword>
<feature type="chain" id="PRO_5038716947" evidence="1">
    <location>
        <begin position="29"/>
        <end position="89"/>
    </location>
</feature>
<accession>A0A9E7FIG8</accession>
<evidence type="ECO:0000313" key="3">
    <source>
        <dbReference type="Proteomes" id="UP001055439"/>
    </source>
</evidence>
<sequence length="89" mass="9947">MASHDSRRRRRGLAVLAFVVSMFWLVASQSICDGRVLNYSIDPSLRLVRLPVWRSVCSTPHGSKICNPPMRVWDPKPHPPVTVGVSTPP</sequence>
<dbReference type="Proteomes" id="UP001055439">
    <property type="component" value="Chromosome 4"/>
</dbReference>
<feature type="signal peptide" evidence="1">
    <location>
        <begin position="1"/>
        <end position="28"/>
    </location>
</feature>
<name>A0A9E7FIG8_9LILI</name>
<evidence type="ECO:0000256" key="1">
    <source>
        <dbReference type="SAM" id="SignalP"/>
    </source>
</evidence>
<proteinExistence type="predicted"/>